<protein>
    <recommendedName>
        <fullName evidence="9">Type II secretion system protein I</fullName>
        <shortName evidence="9">T2SS minor pseudopilin I</shortName>
    </recommendedName>
</protein>
<dbReference type="PROSITE" id="PS00409">
    <property type="entry name" value="PROKAR_NTER_METHYL"/>
    <property type="match status" value="1"/>
</dbReference>
<keyword evidence="5 9" id="KW-0997">Cell inner membrane</keyword>
<keyword evidence="8" id="KW-0472">Membrane</keyword>
<keyword evidence="7" id="KW-1133">Transmembrane helix</keyword>
<evidence type="ECO:0000256" key="9">
    <source>
        <dbReference type="RuleBase" id="RU368030"/>
    </source>
</evidence>
<dbReference type="InterPro" id="IPR045584">
    <property type="entry name" value="Pilin-like"/>
</dbReference>
<dbReference type="NCBIfam" id="TIGR02532">
    <property type="entry name" value="IV_pilin_GFxxxE"/>
    <property type="match status" value="1"/>
</dbReference>
<dbReference type="Proteomes" id="UP000746535">
    <property type="component" value="Unassembled WGS sequence"/>
</dbReference>
<dbReference type="SUPFAM" id="SSF54523">
    <property type="entry name" value="Pili subunits"/>
    <property type="match status" value="1"/>
</dbReference>
<evidence type="ECO:0000313" key="11">
    <source>
        <dbReference type="Proteomes" id="UP000746535"/>
    </source>
</evidence>
<evidence type="ECO:0000256" key="1">
    <source>
        <dbReference type="ARBA" id="ARBA00004377"/>
    </source>
</evidence>
<dbReference type="RefSeq" id="WP_168082971.1">
    <property type="nucleotide sequence ID" value="NZ_JAAVJI010000003.1"/>
</dbReference>
<evidence type="ECO:0000256" key="2">
    <source>
        <dbReference type="ARBA" id="ARBA00008358"/>
    </source>
</evidence>
<comment type="subunit">
    <text evidence="9">Type II secretion is composed of four main components: the outer membrane complex, the inner membrane complex, the cytoplasmic secretion ATPase and the periplasm-spanning pseudopilus.</text>
</comment>
<evidence type="ECO:0000256" key="6">
    <source>
        <dbReference type="ARBA" id="ARBA00022692"/>
    </source>
</evidence>
<evidence type="ECO:0000256" key="4">
    <source>
        <dbReference type="ARBA" id="ARBA00022481"/>
    </source>
</evidence>
<dbReference type="PANTHER" id="PTHR38779">
    <property type="entry name" value="TYPE II SECRETION SYSTEM PROTEIN I-RELATED"/>
    <property type="match status" value="1"/>
</dbReference>
<dbReference type="Pfam" id="PF07963">
    <property type="entry name" value="N_methyl"/>
    <property type="match status" value="1"/>
</dbReference>
<keyword evidence="4 9" id="KW-0488">Methylation</keyword>
<dbReference type="NCBIfam" id="TIGR01707">
    <property type="entry name" value="gspI"/>
    <property type="match status" value="1"/>
</dbReference>
<comment type="similarity">
    <text evidence="2 9">Belongs to the GSP I family.</text>
</comment>
<comment type="subcellular location">
    <subcellularLocation>
        <location evidence="1 9">Cell inner membrane</location>
        <topology evidence="1 9">Single-pass membrane protein</topology>
    </subcellularLocation>
</comment>
<sequence length="113" mass="12288">MNGTRGFTLVELLVALAVFATLAAAVLAAVHWATLAQQRLEARWFASLALDNHLAALTLELVARDTRSQPVQLAGYQWWLEQQATPAGDLHVQVRETPGGDMLDSWQGVVNAP</sequence>
<keyword evidence="3" id="KW-1003">Cell membrane</keyword>
<evidence type="ECO:0000313" key="10">
    <source>
        <dbReference type="EMBL" id="NJP00648.1"/>
    </source>
</evidence>
<comment type="function">
    <text evidence="9">Component of the type II secretion system required for the energy-dependent secretion of extracellular factors such as proteases and toxins from the periplasm.</text>
</comment>
<evidence type="ECO:0000256" key="5">
    <source>
        <dbReference type="ARBA" id="ARBA00022519"/>
    </source>
</evidence>
<dbReference type="EMBL" id="JAAVJI010000003">
    <property type="protein sequence ID" value="NJP00648.1"/>
    <property type="molecule type" value="Genomic_DNA"/>
</dbReference>
<dbReference type="PANTHER" id="PTHR38779:SF2">
    <property type="entry name" value="TYPE II SECRETION SYSTEM PROTEIN I-RELATED"/>
    <property type="match status" value="1"/>
</dbReference>
<keyword evidence="6" id="KW-0812">Transmembrane</keyword>
<comment type="caution">
    <text evidence="10">The sequence shown here is derived from an EMBL/GenBank/DDBJ whole genome shotgun (WGS) entry which is preliminary data.</text>
</comment>
<keyword evidence="11" id="KW-1185">Reference proteome</keyword>
<reference evidence="10 11" key="1">
    <citation type="submission" date="2020-03" db="EMBL/GenBank/DDBJ databases">
        <authorList>
            <person name="Wang L."/>
            <person name="He N."/>
            <person name="Li Y."/>
            <person name="Fang Y."/>
            <person name="Zhang F."/>
        </authorList>
    </citation>
    <scope>NUCLEOTIDE SEQUENCE [LARGE SCALE GENOMIC DNA]</scope>
    <source>
        <strain evidence="11">hsmgli-8</strain>
    </source>
</reference>
<organism evidence="10 11">
    <name type="scientific">Pseudomonas quercus</name>
    <dbReference type="NCBI Taxonomy" id="2722792"/>
    <lineage>
        <taxon>Bacteria</taxon>
        <taxon>Pseudomonadati</taxon>
        <taxon>Pseudomonadota</taxon>
        <taxon>Gammaproteobacteria</taxon>
        <taxon>Pseudomonadales</taxon>
        <taxon>Pseudomonadaceae</taxon>
        <taxon>Pseudomonas</taxon>
    </lineage>
</organism>
<proteinExistence type="inferred from homology"/>
<dbReference type="InterPro" id="IPR010052">
    <property type="entry name" value="T2SS_protein-GspI"/>
</dbReference>
<accession>A0ABX0YF32</accession>
<dbReference type="InterPro" id="IPR012902">
    <property type="entry name" value="N_methyl_site"/>
</dbReference>
<evidence type="ECO:0000256" key="3">
    <source>
        <dbReference type="ARBA" id="ARBA00022475"/>
    </source>
</evidence>
<gene>
    <name evidence="10" type="primary">gspI</name>
    <name evidence="10" type="ORF">HBH25_07215</name>
</gene>
<name>A0ABX0YF32_9PSED</name>
<evidence type="ECO:0000256" key="8">
    <source>
        <dbReference type="ARBA" id="ARBA00023136"/>
    </source>
</evidence>
<comment type="PTM">
    <text evidence="9">Cleaved by prepilin peptidase.</text>
</comment>
<evidence type="ECO:0000256" key="7">
    <source>
        <dbReference type="ARBA" id="ARBA00022989"/>
    </source>
</evidence>